<dbReference type="GO" id="GO:0006281">
    <property type="term" value="P:DNA repair"/>
    <property type="evidence" value="ECO:0007669"/>
    <property type="project" value="UniProtKB-KW"/>
</dbReference>
<organism evidence="5 6">
    <name type="scientific">Nitrospirillum amazonense</name>
    <dbReference type="NCBI Taxonomy" id="28077"/>
    <lineage>
        <taxon>Bacteria</taxon>
        <taxon>Pseudomonadati</taxon>
        <taxon>Pseudomonadota</taxon>
        <taxon>Alphaproteobacteria</taxon>
        <taxon>Rhodospirillales</taxon>
        <taxon>Azospirillaceae</taxon>
        <taxon>Nitrospirillum</taxon>
    </lineage>
</organism>
<dbReference type="SUPFAM" id="SSF48150">
    <property type="entry name" value="DNA-glycosylase"/>
    <property type="match status" value="1"/>
</dbReference>
<protein>
    <submittedName>
        <fullName evidence="5">Thermostable 8-oxoguanine DNA glycosylase</fullName>
    </submittedName>
</protein>
<sequence length="287" mass="32008">MQHVIAKSDGVLCQLELPEPDQVLMPGVLWGRHEDLLSPAYWVAAGRVAGEVPKDGFRLGRTLAEELAACLLGGHGLPAEVGLAAYYRVRGWLQKTNDELISEAHLYGLLSEPLFVGGRPIRYRFARQRSSYLARSLEIISNFDENAYGDVAFRDYLCALPGIGLKTASWIVRNRRGSDAVAILDVHVIRACIIMGIFEGNADVSRHYRQLEKIFLEFCLRSRVRASVMDAVMWGQMRAISPQLLKIFIDQKCHFKDALSPASGEVKGCPETIAIEMTDRQVAHWVG</sequence>
<evidence type="ECO:0000313" key="5">
    <source>
        <dbReference type="EMBL" id="TWB54237.1"/>
    </source>
</evidence>
<dbReference type="GO" id="GO:0003906">
    <property type="term" value="F:DNA-(apurinic or apyrimidinic site) endonuclease activity"/>
    <property type="evidence" value="ECO:0007669"/>
    <property type="project" value="InterPro"/>
</dbReference>
<dbReference type="AlphaFoldDB" id="A0A560I5L8"/>
<keyword evidence="2" id="KW-0378">Hydrolase</keyword>
<dbReference type="Pfam" id="PF22175">
    <property type="entry name" value="Ogg-HhH"/>
    <property type="match status" value="1"/>
</dbReference>
<evidence type="ECO:0000256" key="4">
    <source>
        <dbReference type="ARBA" id="ARBA00023295"/>
    </source>
</evidence>
<keyword evidence="4" id="KW-0326">Glycosidase</keyword>
<reference evidence="5 6" key="1">
    <citation type="submission" date="2019-06" db="EMBL/GenBank/DDBJ databases">
        <title>Genomic Encyclopedia of Type Strains, Phase IV (KMG-V): Genome sequencing to study the core and pangenomes of soil and plant-associated prokaryotes.</title>
        <authorList>
            <person name="Whitman W."/>
        </authorList>
    </citation>
    <scope>NUCLEOTIDE SEQUENCE [LARGE SCALE GENOMIC DNA]</scope>
    <source>
        <strain evidence="5 6">BR 11140</strain>
    </source>
</reference>
<evidence type="ECO:0000256" key="3">
    <source>
        <dbReference type="ARBA" id="ARBA00023204"/>
    </source>
</evidence>
<dbReference type="EMBL" id="VITT01000015">
    <property type="protein sequence ID" value="TWB54237.1"/>
    <property type="molecule type" value="Genomic_DNA"/>
</dbReference>
<keyword evidence="1" id="KW-0227">DNA damage</keyword>
<gene>
    <name evidence="5" type="ORF">FBZ92_1154</name>
</gene>
<dbReference type="Gene3D" id="1.10.1670.10">
    <property type="entry name" value="Helix-hairpin-Helix base-excision DNA repair enzymes (C-terminal)"/>
    <property type="match status" value="1"/>
</dbReference>
<dbReference type="InterPro" id="IPR011257">
    <property type="entry name" value="DNA_glycosylase"/>
</dbReference>
<name>A0A560I5L8_9PROT</name>
<comment type="caution">
    <text evidence="5">The sequence shown here is derived from an EMBL/GenBank/DDBJ whole genome shotgun (WGS) entry which is preliminary data.</text>
</comment>
<accession>A0A560I5L8</accession>
<dbReference type="GO" id="GO:0016799">
    <property type="term" value="F:hydrolase activity, hydrolyzing N-glycosyl compounds"/>
    <property type="evidence" value="ECO:0007669"/>
    <property type="project" value="InterPro"/>
</dbReference>
<dbReference type="OrthoDB" id="12078at2"/>
<dbReference type="InterPro" id="IPR023170">
    <property type="entry name" value="HhH_base_excis_C"/>
</dbReference>
<dbReference type="InterPro" id="IPR012092">
    <property type="entry name" value="DNA_glyclase/AP_lyase_Ogg"/>
</dbReference>
<keyword evidence="3" id="KW-0234">DNA repair</keyword>
<proteinExistence type="predicted"/>
<evidence type="ECO:0000256" key="1">
    <source>
        <dbReference type="ARBA" id="ARBA00022763"/>
    </source>
</evidence>
<evidence type="ECO:0000313" key="6">
    <source>
        <dbReference type="Proteomes" id="UP000318050"/>
    </source>
</evidence>
<dbReference type="Proteomes" id="UP000318050">
    <property type="component" value="Unassembled WGS sequence"/>
</dbReference>
<evidence type="ECO:0000256" key="2">
    <source>
        <dbReference type="ARBA" id="ARBA00022801"/>
    </source>
</evidence>
<dbReference type="Gene3D" id="1.10.340.30">
    <property type="entry name" value="Hypothetical protein, domain 2"/>
    <property type="match status" value="1"/>
</dbReference>